<comment type="function">
    <text evidence="2">TFIIA is a component of the transcription machinery of RNA polymerase II and plays an important role in transcriptional activation. TFIIA in a complex with TBP mediates transcriptional activity.</text>
</comment>
<dbReference type="InterPro" id="IPR015872">
    <property type="entry name" value="TFIIA_gsu_N"/>
</dbReference>
<proteinExistence type="predicted"/>
<protein>
    <recommendedName>
        <fullName evidence="1">Transcription initiation factor IIA subunit 2</fullName>
    </recommendedName>
    <alternativeName>
        <fullName evidence="4">General transcription factor IIA subunit 2</fullName>
    </alternativeName>
    <alternativeName>
        <fullName evidence="3">Transcription initiation factor IIA small chain</fullName>
    </alternativeName>
</protein>
<gene>
    <name evidence="6" type="ORF">O181_003284</name>
</gene>
<dbReference type="AlphaFoldDB" id="A0A9Q3GDQ0"/>
<organism evidence="6 7">
    <name type="scientific">Austropuccinia psidii MF-1</name>
    <dbReference type="NCBI Taxonomy" id="1389203"/>
    <lineage>
        <taxon>Eukaryota</taxon>
        <taxon>Fungi</taxon>
        <taxon>Dikarya</taxon>
        <taxon>Basidiomycota</taxon>
        <taxon>Pucciniomycotina</taxon>
        <taxon>Pucciniomycetes</taxon>
        <taxon>Pucciniales</taxon>
        <taxon>Sphaerophragmiaceae</taxon>
        <taxon>Austropuccinia</taxon>
    </lineage>
</organism>
<dbReference type="InterPro" id="IPR009083">
    <property type="entry name" value="TFIIA_a-hlx"/>
</dbReference>
<dbReference type="GO" id="GO:0005672">
    <property type="term" value="C:transcription factor TFIIA complex"/>
    <property type="evidence" value="ECO:0007669"/>
    <property type="project" value="InterPro"/>
</dbReference>
<name>A0A9Q3GDQ0_9BASI</name>
<accession>A0A9Q3GDQ0</accession>
<reference evidence="6" key="1">
    <citation type="submission" date="2021-03" db="EMBL/GenBank/DDBJ databases">
        <title>Draft genome sequence of rust myrtle Austropuccinia psidii MF-1, a brazilian biotype.</title>
        <authorList>
            <person name="Quecine M.C."/>
            <person name="Pachon D.M.R."/>
            <person name="Bonatelli M.L."/>
            <person name="Correr F.H."/>
            <person name="Franceschini L.M."/>
            <person name="Leite T.F."/>
            <person name="Margarido G.R.A."/>
            <person name="Almeida C.A."/>
            <person name="Ferrarezi J.A."/>
            <person name="Labate C.A."/>
        </authorList>
    </citation>
    <scope>NUCLEOTIDE SEQUENCE</scope>
    <source>
        <strain evidence="6">MF-1</strain>
    </source>
</reference>
<dbReference type="GO" id="GO:0006367">
    <property type="term" value="P:transcription initiation at RNA polymerase II promoter"/>
    <property type="evidence" value="ECO:0007669"/>
    <property type="project" value="InterPro"/>
</dbReference>
<dbReference type="SUPFAM" id="SSF47396">
    <property type="entry name" value="Transcription factor IIA (TFIIA), alpha-helical domain"/>
    <property type="match status" value="1"/>
</dbReference>
<evidence type="ECO:0000313" key="6">
    <source>
        <dbReference type="EMBL" id="MBW0463569.1"/>
    </source>
</evidence>
<evidence type="ECO:0000256" key="1">
    <source>
        <dbReference type="ARBA" id="ARBA00019928"/>
    </source>
</evidence>
<feature type="domain" description="Transcription initiation factor IIA gamma subunit N-terminal" evidence="5">
    <location>
        <begin position="19"/>
        <end position="56"/>
    </location>
</feature>
<sequence>MATNPTVNPNPPAPLTTPYFELYRRSSVGLALTDALDELIQSGHINPQLALTVLKQCFQPNYEQNVQSKDTYLLIDCVMRCGPSYYTIQPSSLRVPIQLDQSEELKLLLAKGMLVPRPLNNRRGATSYQ</sequence>
<evidence type="ECO:0000256" key="2">
    <source>
        <dbReference type="ARBA" id="ARBA00024733"/>
    </source>
</evidence>
<dbReference type="InterPro" id="IPR003194">
    <property type="entry name" value="TFIIA_gsu"/>
</dbReference>
<evidence type="ECO:0000256" key="4">
    <source>
        <dbReference type="ARBA" id="ARBA00032215"/>
    </source>
</evidence>
<evidence type="ECO:0000259" key="5">
    <source>
        <dbReference type="Pfam" id="PF02268"/>
    </source>
</evidence>
<dbReference type="Proteomes" id="UP000765509">
    <property type="component" value="Unassembled WGS sequence"/>
</dbReference>
<evidence type="ECO:0000256" key="3">
    <source>
        <dbReference type="ARBA" id="ARBA00029848"/>
    </source>
</evidence>
<evidence type="ECO:0000313" key="7">
    <source>
        <dbReference type="Proteomes" id="UP000765509"/>
    </source>
</evidence>
<comment type="caution">
    <text evidence="6">The sequence shown here is derived from an EMBL/GenBank/DDBJ whole genome shotgun (WGS) entry which is preliminary data.</text>
</comment>
<dbReference type="EMBL" id="AVOT02000587">
    <property type="protein sequence ID" value="MBW0463569.1"/>
    <property type="molecule type" value="Genomic_DNA"/>
</dbReference>
<dbReference type="PANTHER" id="PTHR10966">
    <property type="entry name" value="TRANSCRIPTION INITIATION FACTOR IIA SUBUNIT 2"/>
    <property type="match status" value="1"/>
</dbReference>
<dbReference type="Gene3D" id="1.10.287.190">
    <property type="entry name" value="Transcription factor IIA gamma subunit, alpha-helical domain"/>
    <property type="match status" value="1"/>
</dbReference>
<dbReference type="OrthoDB" id="586585at2759"/>
<keyword evidence="7" id="KW-1185">Reference proteome</keyword>
<dbReference type="Pfam" id="PF02268">
    <property type="entry name" value="TFIIA_gamma_N"/>
    <property type="match status" value="1"/>
</dbReference>